<evidence type="ECO:0000313" key="3">
    <source>
        <dbReference type="EMBL" id="RQG96479.1"/>
    </source>
</evidence>
<name>A0A3N6PB76_NATCH</name>
<feature type="region of interest" description="Disordered" evidence="1">
    <location>
        <begin position="1"/>
        <end position="23"/>
    </location>
</feature>
<proteinExistence type="predicted"/>
<dbReference type="OrthoDB" id="199137at2157"/>
<protein>
    <recommendedName>
        <fullName evidence="2">Halobacterial output domain-containing protein</fullName>
    </recommendedName>
</protein>
<dbReference type="InterPro" id="IPR040624">
    <property type="entry name" value="HalOD1"/>
</dbReference>
<dbReference type="RefSeq" id="WP_124194550.1">
    <property type="nucleotide sequence ID" value="NZ_REGA01000003.1"/>
</dbReference>
<evidence type="ECO:0000259" key="2">
    <source>
        <dbReference type="Pfam" id="PF18545"/>
    </source>
</evidence>
<accession>A0A3N6PB76</accession>
<comment type="caution">
    <text evidence="3">The sequence shown here is derived from an EMBL/GenBank/DDBJ whole genome shotgun (WGS) entry which is preliminary data.</text>
</comment>
<gene>
    <name evidence="3" type="ORF">EA473_05000</name>
</gene>
<dbReference type="EMBL" id="REGA01000003">
    <property type="protein sequence ID" value="RQG96479.1"/>
    <property type="molecule type" value="Genomic_DNA"/>
</dbReference>
<dbReference type="Proteomes" id="UP000282323">
    <property type="component" value="Unassembled WGS sequence"/>
</dbReference>
<organism evidence="3 4">
    <name type="scientific">Natrarchaeobius chitinivorans</name>
    <dbReference type="NCBI Taxonomy" id="1679083"/>
    <lineage>
        <taxon>Archaea</taxon>
        <taxon>Methanobacteriati</taxon>
        <taxon>Methanobacteriota</taxon>
        <taxon>Stenosarchaea group</taxon>
        <taxon>Halobacteria</taxon>
        <taxon>Halobacteriales</taxon>
        <taxon>Natrialbaceae</taxon>
        <taxon>Natrarchaeobius</taxon>
    </lineage>
</organism>
<dbReference type="Pfam" id="PF18545">
    <property type="entry name" value="HalOD1"/>
    <property type="match status" value="1"/>
</dbReference>
<keyword evidence="4" id="KW-1185">Reference proteome</keyword>
<reference evidence="3 4" key="1">
    <citation type="submission" date="2018-10" db="EMBL/GenBank/DDBJ databases">
        <title>Natrarchaeobius chitinivorans gen. nov., sp. nov., and Natrarchaeobius haloalkaliphilus sp. nov., alkaliphilic, chitin-utilizing haloarchaea from hypersaline alkaline lakes.</title>
        <authorList>
            <person name="Sorokin D.Y."/>
            <person name="Elcheninov A.G."/>
            <person name="Kostrikina N.A."/>
            <person name="Bale N.J."/>
            <person name="Sinninghe Damste J.S."/>
            <person name="Khijniak T.V."/>
            <person name="Kublanov I.V."/>
            <person name="Toshchakov S.V."/>
        </authorList>
    </citation>
    <scope>NUCLEOTIDE SEQUENCE [LARGE SCALE GENOMIC DNA]</scope>
    <source>
        <strain evidence="3 4">AArcht4T</strain>
    </source>
</reference>
<dbReference type="AlphaFoldDB" id="A0A3N6PB76"/>
<sequence>MSEPTDPSDGHVVARQELDTDRDAPATQIVETIAALENADPIELSPVYDCIDDLVADLLSPPPSDEADANLAFTYHGYRVHVQQDGTATILRSGR</sequence>
<feature type="domain" description="Halobacterial output" evidence="2">
    <location>
        <begin position="22"/>
        <end position="90"/>
    </location>
</feature>
<evidence type="ECO:0000313" key="4">
    <source>
        <dbReference type="Proteomes" id="UP000282323"/>
    </source>
</evidence>
<evidence type="ECO:0000256" key="1">
    <source>
        <dbReference type="SAM" id="MobiDB-lite"/>
    </source>
</evidence>
<feature type="compositionally biased region" description="Basic and acidic residues" evidence="1">
    <location>
        <begin position="8"/>
        <end position="23"/>
    </location>
</feature>